<proteinExistence type="inferred from homology"/>
<dbReference type="GO" id="GO:0036431">
    <property type="term" value="F:dCMP kinase activity"/>
    <property type="evidence" value="ECO:0007669"/>
    <property type="project" value="InterPro"/>
</dbReference>
<keyword evidence="3" id="KW-0808">Transferase</keyword>
<evidence type="ECO:0000256" key="7">
    <source>
        <dbReference type="ARBA" id="ARBA00047615"/>
    </source>
</evidence>
<dbReference type="HAMAP" id="MF_00238">
    <property type="entry name" value="Cytidyl_kinase_type1"/>
    <property type="match status" value="1"/>
</dbReference>
<keyword evidence="6" id="KW-0067">ATP-binding</keyword>
<evidence type="ECO:0000256" key="1">
    <source>
        <dbReference type="ARBA" id="ARBA00009427"/>
    </source>
</evidence>
<organism evidence="10">
    <name type="scientific">marine sediment metagenome</name>
    <dbReference type="NCBI Taxonomy" id="412755"/>
    <lineage>
        <taxon>unclassified sequences</taxon>
        <taxon>metagenomes</taxon>
        <taxon>ecological metagenomes</taxon>
    </lineage>
</organism>
<dbReference type="EMBL" id="BARS01006846">
    <property type="protein sequence ID" value="GAF74518.1"/>
    <property type="molecule type" value="Genomic_DNA"/>
</dbReference>
<evidence type="ECO:0000256" key="6">
    <source>
        <dbReference type="ARBA" id="ARBA00022840"/>
    </source>
</evidence>
<evidence type="ECO:0000256" key="5">
    <source>
        <dbReference type="ARBA" id="ARBA00022777"/>
    </source>
</evidence>
<accession>X0S0G1</accession>
<sequence length="227" mass="24664">MANLIITIDGPAASGKSTAAQLLAKELGASFLDTGAMYRTVTLAAMQAGADMNNEQELLSVLENRQFEFFAKAGKIGASIDGVDVTEQIRSADVTVNARYTASAVKIREKLVQMQRQFAAGEEKIVTEGRDQGTVAFADADIKFFLTAEPIERARRRQAQLQVKGSSESLEKIQKTIEARDKSDRSRSVAPLTPADDAIIVDTTDLSIEQVVEKLLGYVKEKCSGKF</sequence>
<dbReference type="Gene3D" id="3.40.50.300">
    <property type="entry name" value="P-loop containing nucleotide triphosphate hydrolases"/>
    <property type="match status" value="1"/>
</dbReference>
<comment type="catalytic activity">
    <reaction evidence="7">
        <text>dCMP + ATP = dCDP + ADP</text>
        <dbReference type="Rhea" id="RHEA:25094"/>
        <dbReference type="ChEBI" id="CHEBI:30616"/>
        <dbReference type="ChEBI" id="CHEBI:57566"/>
        <dbReference type="ChEBI" id="CHEBI:58593"/>
        <dbReference type="ChEBI" id="CHEBI:456216"/>
        <dbReference type="EC" id="2.7.4.25"/>
    </reaction>
</comment>
<dbReference type="CDD" id="cd02020">
    <property type="entry name" value="CMPK"/>
    <property type="match status" value="1"/>
</dbReference>
<dbReference type="GO" id="GO:0006139">
    <property type="term" value="P:nucleobase-containing compound metabolic process"/>
    <property type="evidence" value="ECO:0007669"/>
    <property type="project" value="InterPro"/>
</dbReference>
<keyword evidence="4" id="KW-0547">Nucleotide-binding</keyword>
<evidence type="ECO:0000256" key="3">
    <source>
        <dbReference type="ARBA" id="ARBA00022679"/>
    </source>
</evidence>
<evidence type="ECO:0000259" key="9">
    <source>
        <dbReference type="Pfam" id="PF02224"/>
    </source>
</evidence>
<comment type="caution">
    <text evidence="10">The sequence shown here is derived from an EMBL/GenBank/DDBJ whole genome shotgun (WGS) entry which is preliminary data.</text>
</comment>
<dbReference type="InterPro" id="IPR027417">
    <property type="entry name" value="P-loop_NTPase"/>
</dbReference>
<comment type="catalytic activity">
    <reaction evidence="8">
        <text>CMP + ATP = CDP + ADP</text>
        <dbReference type="Rhea" id="RHEA:11600"/>
        <dbReference type="ChEBI" id="CHEBI:30616"/>
        <dbReference type="ChEBI" id="CHEBI:58069"/>
        <dbReference type="ChEBI" id="CHEBI:60377"/>
        <dbReference type="ChEBI" id="CHEBI:456216"/>
        <dbReference type="EC" id="2.7.4.25"/>
    </reaction>
</comment>
<evidence type="ECO:0000256" key="2">
    <source>
        <dbReference type="ARBA" id="ARBA00012906"/>
    </source>
</evidence>
<dbReference type="NCBIfam" id="TIGR00017">
    <property type="entry name" value="cmk"/>
    <property type="match status" value="1"/>
</dbReference>
<feature type="domain" description="Cytidylate kinase" evidence="9">
    <location>
        <begin position="6"/>
        <end position="220"/>
    </location>
</feature>
<dbReference type="Pfam" id="PF02224">
    <property type="entry name" value="Cytidylate_kin"/>
    <property type="match status" value="1"/>
</dbReference>
<dbReference type="InterPro" id="IPR011994">
    <property type="entry name" value="Cytidylate_kinase_dom"/>
</dbReference>
<dbReference type="SUPFAM" id="SSF52540">
    <property type="entry name" value="P-loop containing nucleoside triphosphate hydrolases"/>
    <property type="match status" value="1"/>
</dbReference>
<comment type="similarity">
    <text evidence="1">Belongs to the cytidylate kinase family. Type 1 subfamily.</text>
</comment>
<keyword evidence="5" id="KW-0418">Kinase</keyword>
<dbReference type="GO" id="GO:0005524">
    <property type="term" value="F:ATP binding"/>
    <property type="evidence" value="ECO:0007669"/>
    <property type="project" value="UniProtKB-KW"/>
</dbReference>
<dbReference type="InterPro" id="IPR003136">
    <property type="entry name" value="Cytidylate_kin"/>
</dbReference>
<evidence type="ECO:0000256" key="4">
    <source>
        <dbReference type="ARBA" id="ARBA00022741"/>
    </source>
</evidence>
<dbReference type="AlphaFoldDB" id="X0S0G1"/>
<evidence type="ECO:0000313" key="10">
    <source>
        <dbReference type="EMBL" id="GAF74518.1"/>
    </source>
</evidence>
<protein>
    <recommendedName>
        <fullName evidence="2">(d)CMP kinase</fullName>
        <ecNumber evidence="2">2.7.4.25</ecNumber>
    </recommendedName>
</protein>
<evidence type="ECO:0000256" key="8">
    <source>
        <dbReference type="ARBA" id="ARBA00048478"/>
    </source>
</evidence>
<dbReference type="EC" id="2.7.4.25" evidence="2"/>
<gene>
    <name evidence="10" type="ORF">S01H1_13265</name>
</gene>
<name>X0S0G1_9ZZZZ</name>
<reference evidence="10" key="1">
    <citation type="journal article" date="2014" name="Front. Microbiol.">
        <title>High frequency of phylogenetically diverse reductive dehalogenase-homologous genes in deep subseafloor sedimentary metagenomes.</title>
        <authorList>
            <person name="Kawai M."/>
            <person name="Futagami T."/>
            <person name="Toyoda A."/>
            <person name="Takaki Y."/>
            <person name="Nishi S."/>
            <person name="Hori S."/>
            <person name="Arai W."/>
            <person name="Tsubouchi T."/>
            <person name="Morono Y."/>
            <person name="Uchiyama I."/>
            <person name="Ito T."/>
            <person name="Fujiyama A."/>
            <person name="Inagaki F."/>
            <person name="Takami H."/>
        </authorList>
    </citation>
    <scope>NUCLEOTIDE SEQUENCE</scope>
    <source>
        <strain evidence="10">Expedition CK06-06</strain>
    </source>
</reference>